<name>A0ABR2EF00_9ROSI</name>
<dbReference type="EMBL" id="JBBPBM010000015">
    <property type="protein sequence ID" value="KAK8559222.1"/>
    <property type="molecule type" value="Genomic_DNA"/>
</dbReference>
<sequence length="105" mass="11494">MQVGPRRRRNPNSSHYEGGLNDKRNQPGGSHFAGLDTELTDNLNMSKYRLGAKTSIDNVVDVGVLIAQASTVSISHDTDKAGRAKTSMNSSEAYLKSNTDKKREE</sequence>
<gene>
    <name evidence="2" type="ORF">V6N12_042504</name>
</gene>
<keyword evidence="3" id="KW-1185">Reference proteome</keyword>
<evidence type="ECO:0000256" key="1">
    <source>
        <dbReference type="SAM" id="MobiDB-lite"/>
    </source>
</evidence>
<feature type="compositionally biased region" description="Basic residues" evidence="1">
    <location>
        <begin position="1"/>
        <end position="10"/>
    </location>
</feature>
<protein>
    <submittedName>
        <fullName evidence="2">Uncharacterized protein</fullName>
    </submittedName>
</protein>
<proteinExistence type="predicted"/>
<evidence type="ECO:0000313" key="3">
    <source>
        <dbReference type="Proteomes" id="UP001472677"/>
    </source>
</evidence>
<comment type="caution">
    <text evidence="2">The sequence shown here is derived from an EMBL/GenBank/DDBJ whole genome shotgun (WGS) entry which is preliminary data.</text>
</comment>
<reference evidence="2 3" key="1">
    <citation type="journal article" date="2024" name="G3 (Bethesda)">
        <title>Genome assembly of Hibiscus sabdariffa L. provides insights into metabolisms of medicinal natural products.</title>
        <authorList>
            <person name="Kim T."/>
        </authorList>
    </citation>
    <scope>NUCLEOTIDE SEQUENCE [LARGE SCALE GENOMIC DNA]</scope>
    <source>
        <strain evidence="2">TK-2024</strain>
        <tissue evidence="2">Old leaves</tissue>
    </source>
</reference>
<dbReference type="Proteomes" id="UP001472677">
    <property type="component" value="Unassembled WGS sequence"/>
</dbReference>
<accession>A0ABR2EF00</accession>
<feature type="region of interest" description="Disordered" evidence="1">
    <location>
        <begin position="73"/>
        <end position="105"/>
    </location>
</feature>
<feature type="region of interest" description="Disordered" evidence="1">
    <location>
        <begin position="1"/>
        <end position="35"/>
    </location>
</feature>
<organism evidence="2 3">
    <name type="scientific">Hibiscus sabdariffa</name>
    <name type="common">roselle</name>
    <dbReference type="NCBI Taxonomy" id="183260"/>
    <lineage>
        <taxon>Eukaryota</taxon>
        <taxon>Viridiplantae</taxon>
        <taxon>Streptophyta</taxon>
        <taxon>Embryophyta</taxon>
        <taxon>Tracheophyta</taxon>
        <taxon>Spermatophyta</taxon>
        <taxon>Magnoliopsida</taxon>
        <taxon>eudicotyledons</taxon>
        <taxon>Gunneridae</taxon>
        <taxon>Pentapetalae</taxon>
        <taxon>rosids</taxon>
        <taxon>malvids</taxon>
        <taxon>Malvales</taxon>
        <taxon>Malvaceae</taxon>
        <taxon>Malvoideae</taxon>
        <taxon>Hibiscus</taxon>
    </lineage>
</organism>
<evidence type="ECO:0000313" key="2">
    <source>
        <dbReference type="EMBL" id="KAK8559222.1"/>
    </source>
</evidence>